<dbReference type="InterPro" id="IPR010422">
    <property type="entry name" value="Ccdc124/Oxs1"/>
</dbReference>
<dbReference type="EMBL" id="CP143789">
    <property type="protein sequence ID" value="WVN89814.1"/>
    <property type="molecule type" value="Genomic_DNA"/>
</dbReference>
<feature type="compositionally biased region" description="Basic and acidic residues" evidence="3">
    <location>
        <begin position="119"/>
        <end position="131"/>
    </location>
</feature>
<feature type="region of interest" description="Disordered" evidence="3">
    <location>
        <begin position="1"/>
        <end position="131"/>
    </location>
</feature>
<name>A0A1E3I1M0_9TREE</name>
<evidence type="ECO:0000313" key="6">
    <source>
        <dbReference type="EMBL" id="WVN89814.1"/>
    </source>
</evidence>
<dbReference type="RefSeq" id="XP_066070514.1">
    <property type="nucleotide sequence ID" value="XM_066214417.1"/>
</dbReference>
<gene>
    <name evidence="6" type="ORF">L203_105044</name>
</gene>
<evidence type="ECO:0000313" key="7">
    <source>
        <dbReference type="Proteomes" id="UP000094043"/>
    </source>
</evidence>
<evidence type="ECO:0000259" key="4">
    <source>
        <dbReference type="Pfam" id="PF06244"/>
    </source>
</evidence>
<reference evidence="6" key="3">
    <citation type="submission" date="2024-01" db="EMBL/GenBank/DDBJ databases">
        <authorList>
            <person name="Coelho M.A."/>
            <person name="David-Palma M."/>
            <person name="Shea T."/>
            <person name="Sun S."/>
            <person name="Cuomo C.A."/>
            <person name="Heitman J."/>
        </authorList>
    </citation>
    <scope>NUCLEOTIDE SEQUENCE</scope>
    <source>
        <strain evidence="6">CBS 7841</strain>
    </source>
</reference>
<dbReference type="GO" id="GO:0005634">
    <property type="term" value="C:nucleus"/>
    <property type="evidence" value="ECO:0007669"/>
    <property type="project" value="TreeGrafter"/>
</dbReference>
<accession>A0A1E3I1M0</accession>
<feature type="domain" description="LSO1/LSO2" evidence="5">
    <location>
        <begin position="8"/>
        <end position="75"/>
    </location>
</feature>
<dbReference type="InterPro" id="IPR054414">
    <property type="entry name" value="Ccdc124/Oxs1_C"/>
</dbReference>
<dbReference type="OrthoDB" id="76412at2759"/>
<dbReference type="Proteomes" id="UP000094043">
    <property type="component" value="Chromosome 6"/>
</dbReference>
<dbReference type="GO" id="GO:0006366">
    <property type="term" value="P:transcription by RNA polymerase II"/>
    <property type="evidence" value="ECO:0007669"/>
    <property type="project" value="TreeGrafter"/>
</dbReference>
<dbReference type="KEGG" id="cdep:91089253"/>
<dbReference type="VEuPathDB" id="FungiDB:L203_05511"/>
<sequence length="247" mass="27251">MAPKSSNSKKESGRAKKTENEEKKKQATEKTKEVKEAEEWKAGAKGASKADVAAAKAAEQARKKAEKEALLAAEEASLPSKSKAAPKAGAKKKPADKFTPTGMGVSGYTVNDPLGLRKTKGDDGESEEVKELSAKGIDEMLEAMEVVNQKTDKAAVGAKAEMMIDAHPERRYKAAFEAYIEREMPILRQDHPGLRQNQMRDILHKQFQKAPENPFNQAKIAYNANKGEKVEAYKKIMDEREAKFSRT</sequence>
<feature type="compositionally biased region" description="Basic and acidic residues" evidence="3">
    <location>
        <begin position="8"/>
        <end position="42"/>
    </location>
</feature>
<proteinExistence type="inferred from homology"/>
<evidence type="ECO:0000256" key="1">
    <source>
        <dbReference type="ARBA" id="ARBA00008296"/>
    </source>
</evidence>
<dbReference type="InterPro" id="IPR054413">
    <property type="entry name" value="LSO1/2"/>
</dbReference>
<reference evidence="6" key="2">
    <citation type="journal article" date="2022" name="Elife">
        <title>Obligate sexual reproduction of a homothallic fungus closely related to the Cryptococcus pathogenic species complex.</title>
        <authorList>
            <person name="Passer A.R."/>
            <person name="Clancey S.A."/>
            <person name="Shea T."/>
            <person name="David-Palma M."/>
            <person name="Averette A.F."/>
            <person name="Boekhout T."/>
            <person name="Porcel B.M."/>
            <person name="Nowrousian M."/>
            <person name="Cuomo C.A."/>
            <person name="Sun S."/>
            <person name="Heitman J."/>
            <person name="Coelho M.A."/>
        </authorList>
    </citation>
    <scope>NUCLEOTIDE SEQUENCE</scope>
    <source>
        <strain evidence="6">CBS 7841</strain>
    </source>
</reference>
<comment type="similarity">
    <text evidence="1">Belongs to the CCDC124 family.</text>
</comment>
<keyword evidence="2" id="KW-0175">Coiled coil</keyword>
<keyword evidence="7" id="KW-1185">Reference proteome</keyword>
<reference evidence="6" key="1">
    <citation type="submission" date="2016-06" db="EMBL/GenBank/DDBJ databases">
        <authorList>
            <person name="Cuomo C."/>
            <person name="Litvintseva A."/>
            <person name="Heitman J."/>
            <person name="Chen Y."/>
            <person name="Sun S."/>
            <person name="Springer D."/>
            <person name="Dromer F."/>
            <person name="Young S."/>
            <person name="Zeng Q."/>
            <person name="Chapman S."/>
            <person name="Gujja S."/>
            <person name="Saif S."/>
            <person name="Birren B."/>
        </authorList>
    </citation>
    <scope>NUCLEOTIDE SEQUENCE</scope>
    <source>
        <strain evidence="6">CBS 7841</strain>
    </source>
</reference>
<dbReference type="PANTHER" id="PTHR21680:SF0">
    <property type="entry name" value="COILED-COIL DOMAIN-CONTAINING PROTEIN 124"/>
    <property type="match status" value="1"/>
</dbReference>
<dbReference type="Pfam" id="PF22048">
    <property type="entry name" value="LSO1_2-like"/>
    <property type="match status" value="1"/>
</dbReference>
<dbReference type="GO" id="GO:0003713">
    <property type="term" value="F:transcription coactivator activity"/>
    <property type="evidence" value="ECO:0007669"/>
    <property type="project" value="TreeGrafter"/>
</dbReference>
<feature type="compositionally biased region" description="Low complexity" evidence="3">
    <location>
        <begin position="70"/>
        <end position="88"/>
    </location>
</feature>
<evidence type="ECO:0000259" key="5">
    <source>
        <dbReference type="Pfam" id="PF22048"/>
    </source>
</evidence>
<feature type="compositionally biased region" description="Basic and acidic residues" evidence="3">
    <location>
        <begin position="59"/>
        <end position="69"/>
    </location>
</feature>
<organism evidence="6 7">
    <name type="scientific">Cryptococcus depauperatus CBS 7841</name>
    <dbReference type="NCBI Taxonomy" id="1295531"/>
    <lineage>
        <taxon>Eukaryota</taxon>
        <taxon>Fungi</taxon>
        <taxon>Dikarya</taxon>
        <taxon>Basidiomycota</taxon>
        <taxon>Agaricomycotina</taxon>
        <taxon>Tremellomycetes</taxon>
        <taxon>Tremellales</taxon>
        <taxon>Cryptococcaceae</taxon>
        <taxon>Cryptococcus</taxon>
    </lineage>
</organism>
<dbReference type="PANTHER" id="PTHR21680">
    <property type="entry name" value="COILED-COIL DOMAIN-CONTAINING PROTEIN 124"/>
    <property type="match status" value="1"/>
</dbReference>
<protein>
    <submittedName>
        <fullName evidence="6">Uncharacterized protein</fullName>
    </submittedName>
</protein>
<feature type="compositionally biased region" description="Low complexity" evidence="3">
    <location>
        <begin position="43"/>
        <end position="58"/>
    </location>
</feature>
<dbReference type="Pfam" id="PF06244">
    <property type="entry name" value="Ccdc124"/>
    <property type="match status" value="1"/>
</dbReference>
<feature type="domain" description="Coiled-coil" evidence="4">
    <location>
        <begin position="127"/>
        <end position="217"/>
    </location>
</feature>
<evidence type="ECO:0000256" key="3">
    <source>
        <dbReference type="SAM" id="MobiDB-lite"/>
    </source>
</evidence>
<evidence type="ECO:0000256" key="2">
    <source>
        <dbReference type="ARBA" id="ARBA00023054"/>
    </source>
</evidence>
<dbReference type="AlphaFoldDB" id="A0A1E3I1M0"/>
<dbReference type="GeneID" id="91089253"/>